<dbReference type="Proteomes" id="UP000287651">
    <property type="component" value="Unassembled WGS sequence"/>
</dbReference>
<protein>
    <recommendedName>
        <fullName evidence="4">Retrotransposon gag domain-containing protein</fullName>
    </recommendedName>
</protein>
<gene>
    <name evidence="2" type="ORF">B296_00040774</name>
</gene>
<dbReference type="EMBL" id="AMZH03005671">
    <property type="protein sequence ID" value="RRT65827.1"/>
    <property type="molecule type" value="Genomic_DNA"/>
</dbReference>
<evidence type="ECO:0000313" key="3">
    <source>
        <dbReference type="Proteomes" id="UP000287651"/>
    </source>
</evidence>
<evidence type="ECO:0000313" key="2">
    <source>
        <dbReference type="EMBL" id="RRT65827.1"/>
    </source>
</evidence>
<name>A0A426ZPA6_ENSVE</name>
<dbReference type="AlphaFoldDB" id="A0A426ZPA6"/>
<feature type="compositionally biased region" description="Basic and acidic residues" evidence="1">
    <location>
        <begin position="28"/>
        <end position="40"/>
    </location>
</feature>
<evidence type="ECO:0008006" key="4">
    <source>
        <dbReference type="Google" id="ProtNLM"/>
    </source>
</evidence>
<comment type="caution">
    <text evidence="2">The sequence shown here is derived from an EMBL/GenBank/DDBJ whole genome shotgun (WGS) entry which is preliminary data.</text>
</comment>
<reference evidence="2 3" key="1">
    <citation type="journal article" date="2014" name="Agronomy (Basel)">
        <title>A Draft Genome Sequence for Ensete ventricosum, the Drought-Tolerant Tree Against Hunger.</title>
        <authorList>
            <person name="Harrison J."/>
            <person name="Moore K.A."/>
            <person name="Paszkiewicz K."/>
            <person name="Jones T."/>
            <person name="Grant M."/>
            <person name="Ambacheew D."/>
            <person name="Muzemil S."/>
            <person name="Studholme D.J."/>
        </authorList>
    </citation>
    <scope>NUCLEOTIDE SEQUENCE [LARGE SCALE GENOMIC DNA]</scope>
</reference>
<proteinExistence type="predicted"/>
<organism evidence="2 3">
    <name type="scientific">Ensete ventricosum</name>
    <name type="common">Abyssinian banana</name>
    <name type="synonym">Musa ensete</name>
    <dbReference type="NCBI Taxonomy" id="4639"/>
    <lineage>
        <taxon>Eukaryota</taxon>
        <taxon>Viridiplantae</taxon>
        <taxon>Streptophyta</taxon>
        <taxon>Embryophyta</taxon>
        <taxon>Tracheophyta</taxon>
        <taxon>Spermatophyta</taxon>
        <taxon>Magnoliopsida</taxon>
        <taxon>Liliopsida</taxon>
        <taxon>Zingiberales</taxon>
        <taxon>Musaceae</taxon>
        <taxon>Ensete</taxon>
    </lineage>
</organism>
<evidence type="ECO:0000256" key="1">
    <source>
        <dbReference type="SAM" id="MobiDB-lite"/>
    </source>
</evidence>
<sequence>MQPPATFLELLQEANRHIVVESVIIRKRNSEPKVAKDERSTWPNNLEPPRNDRPRGDQAPPHRKFTPSNTSHIEVFMRIREKGFLRAPRLRTPPTKQSHTKFCRFHQDHEHDMNNCYDLKL</sequence>
<accession>A0A426ZPA6</accession>
<feature type="region of interest" description="Disordered" evidence="1">
    <location>
        <begin position="27"/>
        <end position="71"/>
    </location>
</feature>